<keyword evidence="3 5" id="KW-0067">ATP-binding</keyword>
<dbReference type="InterPro" id="IPR003593">
    <property type="entry name" value="AAA+_ATPase"/>
</dbReference>
<evidence type="ECO:0000256" key="3">
    <source>
        <dbReference type="ARBA" id="ARBA00022840"/>
    </source>
</evidence>
<protein>
    <submittedName>
        <fullName evidence="5">ATP-binding cassette domain-containing protein</fullName>
    </submittedName>
</protein>
<dbReference type="SMART" id="SM00382">
    <property type="entry name" value="AAA"/>
    <property type="match status" value="1"/>
</dbReference>
<dbReference type="Proteomes" id="UP000320146">
    <property type="component" value="Unassembled WGS sequence"/>
</dbReference>
<reference evidence="5 6" key="1">
    <citation type="submission" date="2019-02" db="EMBL/GenBank/DDBJ databases">
        <title>Prokaryotic population dynamics and viral predation in marine succession experiment using metagenomics: the confinement effect.</title>
        <authorList>
            <person name="Haro-Moreno J.M."/>
            <person name="Rodriguez-Valera F."/>
            <person name="Lopez-Perez M."/>
        </authorList>
    </citation>
    <scope>NUCLEOTIDE SEQUENCE [LARGE SCALE GENOMIC DNA]</scope>
    <source>
        <strain evidence="5">MED-G166</strain>
    </source>
</reference>
<name>A0A520MTP9_9GAMM</name>
<dbReference type="GO" id="GO:0016887">
    <property type="term" value="F:ATP hydrolysis activity"/>
    <property type="evidence" value="ECO:0007669"/>
    <property type="project" value="InterPro"/>
</dbReference>
<dbReference type="Pfam" id="PF00005">
    <property type="entry name" value="ABC_tran"/>
    <property type="match status" value="1"/>
</dbReference>
<dbReference type="AlphaFoldDB" id="A0A520MTP9"/>
<gene>
    <name evidence="5" type="ORF">EVA99_01125</name>
</gene>
<evidence type="ECO:0000256" key="2">
    <source>
        <dbReference type="ARBA" id="ARBA00022741"/>
    </source>
</evidence>
<dbReference type="InterPro" id="IPR051120">
    <property type="entry name" value="ABC_AA/LPS_Transport"/>
</dbReference>
<evidence type="ECO:0000313" key="6">
    <source>
        <dbReference type="Proteomes" id="UP000320146"/>
    </source>
</evidence>
<keyword evidence="2" id="KW-0547">Nucleotide-binding</keyword>
<sequence length="236" mass="26323">MIKAENISRAVNSKSLFKDITFELPNNKITGLLGANGAGKTSLFKALAGLTKIDQGALSFFGKNLNSMNLEERSNAGLNYVPQENSLFDDLTLKENLQAVIELKYKTISEEKSSQIKQLLKKMNLEEKADIKAKFLSGGEKRKTEILRSILLDAKFILLDEPFAGVDPISVEEIIKMLKTFKNDLGIFISDHNFRDVINVCDEIILLNQGEVLLKGTPNQVKNDPVAKKLYFGELN</sequence>
<accession>A0A520MTP9</accession>
<dbReference type="GO" id="GO:0005524">
    <property type="term" value="F:ATP binding"/>
    <property type="evidence" value="ECO:0007669"/>
    <property type="project" value="UniProtKB-KW"/>
</dbReference>
<comment type="caution">
    <text evidence="5">The sequence shown here is derived from an EMBL/GenBank/DDBJ whole genome shotgun (WGS) entry which is preliminary data.</text>
</comment>
<dbReference type="SUPFAM" id="SSF52540">
    <property type="entry name" value="P-loop containing nucleoside triphosphate hydrolases"/>
    <property type="match status" value="1"/>
</dbReference>
<dbReference type="EMBL" id="SHBL01000005">
    <property type="protein sequence ID" value="RZO24578.1"/>
    <property type="molecule type" value="Genomic_DNA"/>
</dbReference>
<evidence type="ECO:0000259" key="4">
    <source>
        <dbReference type="PROSITE" id="PS50893"/>
    </source>
</evidence>
<dbReference type="PANTHER" id="PTHR45772">
    <property type="entry name" value="CONSERVED COMPONENT OF ABC TRANSPORTER FOR NATURAL AMINO ACIDS-RELATED"/>
    <property type="match status" value="1"/>
</dbReference>
<dbReference type="InterPro" id="IPR003439">
    <property type="entry name" value="ABC_transporter-like_ATP-bd"/>
</dbReference>
<dbReference type="GO" id="GO:0005886">
    <property type="term" value="C:plasma membrane"/>
    <property type="evidence" value="ECO:0007669"/>
    <property type="project" value="TreeGrafter"/>
</dbReference>
<keyword evidence="1" id="KW-0813">Transport</keyword>
<dbReference type="Gene3D" id="3.40.50.300">
    <property type="entry name" value="P-loop containing nucleotide triphosphate hydrolases"/>
    <property type="match status" value="1"/>
</dbReference>
<dbReference type="InterPro" id="IPR027417">
    <property type="entry name" value="P-loop_NTPase"/>
</dbReference>
<feature type="domain" description="ABC transporter" evidence="4">
    <location>
        <begin position="2"/>
        <end position="234"/>
    </location>
</feature>
<evidence type="ECO:0000256" key="1">
    <source>
        <dbReference type="ARBA" id="ARBA00022448"/>
    </source>
</evidence>
<dbReference type="PROSITE" id="PS50893">
    <property type="entry name" value="ABC_TRANSPORTER_2"/>
    <property type="match status" value="1"/>
</dbReference>
<organism evidence="5 6">
    <name type="scientific">SAR86 cluster bacterium</name>
    <dbReference type="NCBI Taxonomy" id="2030880"/>
    <lineage>
        <taxon>Bacteria</taxon>
        <taxon>Pseudomonadati</taxon>
        <taxon>Pseudomonadota</taxon>
        <taxon>Gammaproteobacteria</taxon>
        <taxon>SAR86 cluster</taxon>
    </lineage>
</organism>
<proteinExistence type="predicted"/>
<evidence type="ECO:0000313" key="5">
    <source>
        <dbReference type="EMBL" id="RZO24578.1"/>
    </source>
</evidence>
<dbReference type="PANTHER" id="PTHR45772:SF10">
    <property type="entry name" value="LIPOPOLYSACCHARIDE EXPORT SYSTEM ATP-BINDING PROTEIN LPTB"/>
    <property type="match status" value="1"/>
</dbReference>